<dbReference type="GO" id="GO:0043328">
    <property type="term" value="P:protein transport to vacuole involved in ubiquitin-dependent protein catabolic process via the multivesicular body sorting pathway"/>
    <property type="evidence" value="ECO:0007669"/>
    <property type="project" value="TreeGrafter"/>
</dbReference>
<gene>
    <name evidence="9" type="ORF">LSINAPIS_LOCUS6763</name>
</gene>
<keyword evidence="5" id="KW-0963">Cytoplasm</keyword>
<evidence type="ECO:0000256" key="8">
    <source>
        <dbReference type="SAM" id="MobiDB-lite"/>
    </source>
</evidence>
<evidence type="ECO:0000256" key="2">
    <source>
        <dbReference type="ARBA" id="ARBA00009674"/>
    </source>
</evidence>
<dbReference type="Proteomes" id="UP000324832">
    <property type="component" value="Unassembled WGS sequence"/>
</dbReference>
<dbReference type="GO" id="GO:0016236">
    <property type="term" value="P:macroautophagy"/>
    <property type="evidence" value="ECO:0007669"/>
    <property type="project" value="UniProtKB-ARBA"/>
</dbReference>
<reference evidence="9 10" key="1">
    <citation type="submission" date="2017-07" db="EMBL/GenBank/DDBJ databases">
        <authorList>
            <person name="Talla V."/>
            <person name="Backstrom N."/>
        </authorList>
    </citation>
    <scope>NUCLEOTIDE SEQUENCE [LARGE SCALE GENOMIC DNA]</scope>
</reference>
<feature type="non-terminal residue" evidence="9">
    <location>
        <position position="1"/>
    </location>
</feature>
<keyword evidence="10" id="KW-1185">Reference proteome</keyword>
<comment type="subcellular location">
    <subcellularLocation>
        <location evidence="1">Cytoplasm</location>
    </subcellularLocation>
</comment>
<feature type="compositionally biased region" description="Basic and acidic residues" evidence="8">
    <location>
        <begin position="9"/>
        <end position="20"/>
    </location>
</feature>
<dbReference type="GO" id="GO:0005198">
    <property type="term" value="F:structural molecule activity"/>
    <property type="evidence" value="ECO:0007669"/>
    <property type="project" value="TreeGrafter"/>
</dbReference>
<dbReference type="InterPro" id="IPR008570">
    <property type="entry name" value="ESCRT-II_cplx_Vps25-sub"/>
</dbReference>
<evidence type="ECO:0000313" key="9">
    <source>
        <dbReference type="EMBL" id="VVC94928.1"/>
    </source>
</evidence>
<dbReference type="Gene3D" id="1.10.10.570">
    <property type="entry name" value="Winged helix' DNA-binding domain. Chain C. Domain 1"/>
    <property type="match status" value="1"/>
</dbReference>
<evidence type="ECO:0000256" key="5">
    <source>
        <dbReference type="ARBA" id="ARBA00022490"/>
    </source>
</evidence>
<dbReference type="InterPro" id="IPR014041">
    <property type="entry name" value="ESCRT-II_cplx_Vps25-sub_N"/>
</dbReference>
<evidence type="ECO:0000256" key="3">
    <source>
        <dbReference type="ARBA" id="ARBA00017934"/>
    </source>
</evidence>
<dbReference type="Pfam" id="PF05871">
    <property type="entry name" value="ESCRT-II"/>
    <property type="match status" value="1"/>
</dbReference>
<dbReference type="GO" id="GO:0042803">
    <property type="term" value="F:protein homodimerization activity"/>
    <property type="evidence" value="ECO:0007669"/>
    <property type="project" value="TreeGrafter"/>
</dbReference>
<dbReference type="InterPro" id="IPR036388">
    <property type="entry name" value="WH-like_DNA-bd_sf"/>
</dbReference>
<accession>A0A5E4Q9E8</accession>
<keyword evidence="6" id="KW-0653">Protein transport</keyword>
<feature type="region of interest" description="Disordered" evidence="8">
    <location>
        <begin position="1"/>
        <end position="27"/>
    </location>
</feature>
<dbReference type="SUPFAM" id="SSF46785">
    <property type="entry name" value="Winged helix' DNA-binding domain"/>
    <property type="match status" value="2"/>
</dbReference>
<dbReference type="PANTHER" id="PTHR13149:SF0">
    <property type="entry name" value="VACUOLAR PROTEIN-SORTING-ASSOCIATED PROTEIN 25"/>
    <property type="match status" value="1"/>
</dbReference>
<evidence type="ECO:0000256" key="4">
    <source>
        <dbReference type="ARBA" id="ARBA00022448"/>
    </source>
</evidence>
<keyword evidence="4" id="KW-0813">Transport</keyword>
<dbReference type="PANTHER" id="PTHR13149">
    <property type="entry name" value="VACUOLAR PROTEIN SORTING-ASSOCIATED PROTEIN VPS25"/>
    <property type="match status" value="1"/>
</dbReference>
<dbReference type="FunFam" id="1.10.10.10:FF:000141">
    <property type="entry name" value="vacuolar protein-sorting-associated protein 25"/>
    <property type="match status" value="1"/>
</dbReference>
<dbReference type="FunFam" id="1.10.10.570:FF:000003">
    <property type="entry name" value="Vacuolar protein-sorting-associated protein 25"/>
    <property type="match status" value="1"/>
</dbReference>
<proteinExistence type="inferred from homology"/>
<dbReference type="GO" id="GO:0000814">
    <property type="term" value="C:ESCRT II complex"/>
    <property type="evidence" value="ECO:0007669"/>
    <property type="project" value="InterPro"/>
</dbReference>
<name>A0A5E4Q9E8_9NEOP</name>
<organism evidence="9 10">
    <name type="scientific">Leptidea sinapis</name>
    <dbReference type="NCBI Taxonomy" id="189913"/>
    <lineage>
        <taxon>Eukaryota</taxon>
        <taxon>Metazoa</taxon>
        <taxon>Ecdysozoa</taxon>
        <taxon>Arthropoda</taxon>
        <taxon>Hexapoda</taxon>
        <taxon>Insecta</taxon>
        <taxon>Pterygota</taxon>
        <taxon>Neoptera</taxon>
        <taxon>Endopterygota</taxon>
        <taxon>Lepidoptera</taxon>
        <taxon>Glossata</taxon>
        <taxon>Ditrysia</taxon>
        <taxon>Papilionoidea</taxon>
        <taxon>Pieridae</taxon>
        <taxon>Dismorphiinae</taxon>
        <taxon>Leptidea</taxon>
    </lineage>
</organism>
<evidence type="ECO:0000256" key="1">
    <source>
        <dbReference type="ARBA" id="ARBA00004496"/>
    </source>
</evidence>
<evidence type="ECO:0000256" key="7">
    <source>
        <dbReference type="ARBA" id="ARBA00030094"/>
    </source>
</evidence>
<dbReference type="EMBL" id="FZQP02002159">
    <property type="protein sequence ID" value="VVC94928.1"/>
    <property type="molecule type" value="Genomic_DNA"/>
</dbReference>
<protein>
    <recommendedName>
        <fullName evidence="3">Vacuolar protein-sorting-associated protein 25</fullName>
    </recommendedName>
    <alternativeName>
        <fullName evidence="7">ESCRT-II complex subunit VPS25</fullName>
    </alternativeName>
</protein>
<evidence type="ECO:0000256" key="6">
    <source>
        <dbReference type="ARBA" id="ARBA00022927"/>
    </source>
</evidence>
<dbReference type="InterPro" id="IPR036390">
    <property type="entry name" value="WH_DNA-bd_sf"/>
</dbReference>
<comment type="similarity">
    <text evidence="2">Belongs to the VPS25 family.</text>
</comment>
<evidence type="ECO:0000313" key="10">
    <source>
        <dbReference type="Proteomes" id="UP000324832"/>
    </source>
</evidence>
<dbReference type="AlphaFoldDB" id="A0A5E4Q9E8"/>
<dbReference type="Gene3D" id="1.10.10.10">
    <property type="entry name" value="Winged helix-like DNA-binding domain superfamily/Winged helix DNA-binding domain"/>
    <property type="match status" value="1"/>
</dbReference>
<sequence>AASSRKRHVESDKPATESGKKSGLNPPKLCTRILRSLKALQVASKDDKRPFIVHVSREISDQSAGTSIRALKFGLFLHQNKFTHIVKDGVKSVGRNRVCVEFSNAQAANDFLSNQILTLIKYKAVILTFNITRTGLVRSVPVDWLLIMAEISWPWQYNFPPFFTIQMHTETRSKQLAAWQELIIEYLKATKKSTIDIRESQNSPLFNNSAINRRLSQEAVLTVLEEMAKCGKAAPIDKSKTVWEIYWHSLDEWGNMIYNWASANGMNNSVCTLFELREGDHSEGEEFHGLDMNILIKALKALEVKGKCELIEFDDNQGVKFF</sequence>